<dbReference type="InterPro" id="IPR001466">
    <property type="entry name" value="Beta-lactam-related"/>
</dbReference>
<keyword evidence="1" id="KW-0812">Transmembrane</keyword>
<evidence type="ECO:0000313" key="4">
    <source>
        <dbReference type="Proteomes" id="UP001196413"/>
    </source>
</evidence>
<dbReference type="PANTHER" id="PTHR43319">
    <property type="entry name" value="BETA-LACTAMASE-RELATED"/>
    <property type="match status" value="1"/>
</dbReference>
<accession>A0AAD5R0L7</accession>
<dbReference type="InterPro" id="IPR012338">
    <property type="entry name" value="Beta-lactam/transpept-like"/>
</dbReference>
<name>A0AAD5R0L7_PARTN</name>
<protein>
    <recommendedName>
        <fullName evidence="2">Beta-lactamase-related domain-containing protein</fullName>
    </recommendedName>
</protein>
<evidence type="ECO:0000259" key="2">
    <source>
        <dbReference type="Pfam" id="PF00144"/>
    </source>
</evidence>
<dbReference type="PANTHER" id="PTHR43319:SF7">
    <property type="entry name" value="BETA-LACTAMASE-RELATED DOMAIN-CONTAINING PROTEIN"/>
    <property type="match status" value="1"/>
</dbReference>
<comment type="caution">
    <text evidence="3">The sequence shown here is derived from an EMBL/GenBank/DDBJ whole genome shotgun (WGS) entry which is preliminary data.</text>
</comment>
<dbReference type="InterPro" id="IPR052907">
    <property type="entry name" value="Beta-lactamase/esterase"/>
</dbReference>
<dbReference type="AlphaFoldDB" id="A0AAD5R0L7"/>
<proteinExistence type="predicted"/>
<keyword evidence="1" id="KW-1133">Transmembrane helix</keyword>
<feature type="domain" description="Beta-lactamase-related" evidence="2">
    <location>
        <begin position="54"/>
        <end position="382"/>
    </location>
</feature>
<gene>
    <name evidence="3" type="ORF">KIN20_028170</name>
</gene>
<dbReference type="Gene3D" id="3.40.710.10">
    <property type="entry name" value="DD-peptidase/beta-lactamase superfamily"/>
    <property type="match status" value="1"/>
</dbReference>
<dbReference type="Proteomes" id="UP001196413">
    <property type="component" value="Unassembled WGS sequence"/>
</dbReference>
<feature type="transmembrane region" description="Helical" evidence="1">
    <location>
        <begin position="12"/>
        <end position="30"/>
    </location>
</feature>
<organism evidence="3 4">
    <name type="scientific">Parelaphostrongylus tenuis</name>
    <name type="common">Meningeal worm</name>
    <dbReference type="NCBI Taxonomy" id="148309"/>
    <lineage>
        <taxon>Eukaryota</taxon>
        <taxon>Metazoa</taxon>
        <taxon>Ecdysozoa</taxon>
        <taxon>Nematoda</taxon>
        <taxon>Chromadorea</taxon>
        <taxon>Rhabditida</taxon>
        <taxon>Rhabditina</taxon>
        <taxon>Rhabditomorpha</taxon>
        <taxon>Strongyloidea</taxon>
        <taxon>Metastrongylidae</taxon>
        <taxon>Parelaphostrongylus</taxon>
    </lineage>
</organism>
<keyword evidence="1" id="KW-0472">Membrane</keyword>
<dbReference type="EMBL" id="JAHQIW010005835">
    <property type="protein sequence ID" value="KAJ1367287.1"/>
    <property type="molecule type" value="Genomic_DNA"/>
</dbReference>
<dbReference type="Pfam" id="PF00144">
    <property type="entry name" value="Beta-lactamase"/>
    <property type="match status" value="1"/>
</dbReference>
<evidence type="ECO:0000256" key="1">
    <source>
        <dbReference type="SAM" id="Phobius"/>
    </source>
</evidence>
<sequence>MSPRRSDETVGLVYLLLLSIVIGSFISSLLSPNIYDDTVYGFVDVGFEKVLETFRRNFGEGLEREGAAIAIYHKGRLVVDLWGGYADREANVVWKRNTRTVLFSATKAISSLCIAVLVDEGLLRYEDRLVDFWPEYGGFGKENTTVEDVLTHKAGLPYLDEDIEMQDVADFKRIQKKIERSKPVWEPGTASGYHPLTVGFLIDGIIRRVDKKGRDVKTFFMEEIARPNDLAIDIGVKREEWWKVARLTMPTLWEFFRDCITNPKLIGLLGIMYARFDDIIWKIKSNTKWLPINYDTMAVNNPEVLELPMPALTGVSSAADLSRLFSLVIDGSLLSNRTLQTISSPTVDNWHLEKVTLWPIRKGHGFFYEKNPLVPGAFTFGHPVTEVNIYM</sequence>
<dbReference type="SUPFAM" id="SSF56601">
    <property type="entry name" value="beta-lactamase/transpeptidase-like"/>
    <property type="match status" value="1"/>
</dbReference>
<reference evidence="3" key="1">
    <citation type="submission" date="2021-06" db="EMBL/GenBank/DDBJ databases">
        <title>Parelaphostrongylus tenuis whole genome reference sequence.</title>
        <authorList>
            <person name="Garwood T.J."/>
            <person name="Larsen P.A."/>
            <person name="Fountain-Jones N.M."/>
            <person name="Garbe J.R."/>
            <person name="Macchietto M.G."/>
            <person name="Kania S.A."/>
            <person name="Gerhold R.W."/>
            <person name="Richards J.E."/>
            <person name="Wolf T.M."/>
        </authorList>
    </citation>
    <scope>NUCLEOTIDE SEQUENCE</scope>
    <source>
        <strain evidence="3">MNPRO001-30</strain>
        <tissue evidence="3">Meninges</tissue>
    </source>
</reference>
<keyword evidence="4" id="KW-1185">Reference proteome</keyword>
<evidence type="ECO:0000313" key="3">
    <source>
        <dbReference type="EMBL" id="KAJ1367287.1"/>
    </source>
</evidence>